<dbReference type="OrthoDB" id="3251775at2759"/>
<feature type="transmembrane region" description="Helical" evidence="1">
    <location>
        <begin position="39"/>
        <end position="60"/>
    </location>
</feature>
<keyword evidence="1" id="KW-0472">Membrane</keyword>
<feature type="domain" description="DUF6533" evidence="2">
    <location>
        <begin position="11"/>
        <end position="50"/>
    </location>
</feature>
<evidence type="ECO:0000313" key="3">
    <source>
        <dbReference type="EMBL" id="TDL25177.1"/>
    </source>
</evidence>
<dbReference type="AlphaFoldDB" id="A0A4Y7QBW6"/>
<evidence type="ECO:0000259" key="2">
    <source>
        <dbReference type="Pfam" id="PF20151"/>
    </source>
</evidence>
<dbReference type="Proteomes" id="UP000294933">
    <property type="component" value="Unassembled WGS sequence"/>
</dbReference>
<reference evidence="3 4" key="1">
    <citation type="submission" date="2018-06" db="EMBL/GenBank/DDBJ databases">
        <title>A transcriptomic atlas of mushroom development highlights an independent origin of complex multicellularity.</title>
        <authorList>
            <consortium name="DOE Joint Genome Institute"/>
            <person name="Krizsan K."/>
            <person name="Almasi E."/>
            <person name="Merenyi Z."/>
            <person name="Sahu N."/>
            <person name="Viragh M."/>
            <person name="Koszo T."/>
            <person name="Mondo S."/>
            <person name="Kiss B."/>
            <person name="Balint B."/>
            <person name="Kues U."/>
            <person name="Barry K."/>
            <person name="Hegedus J.C."/>
            <person name="Henrissat B."/>
            <person name="Johnson J."/>
            <person name="Lipzen A."/>
            <person name="Ohm R."/>
            <person name="Nagy I."/>
            <person name="Pangilinan J."/>
            <person name="Yan J."/>
            <person name="Xiong Y."/>
            <person name="Grigoriev I.V."/>
            <person name="Hibbett D.S."/>
            <person name="Nagy L.G."/>
        </authorList>
    </citation>
    <scope>NUCLEOTIDE SEQUENCE [LARGE SCALE GENOMIC DNA]</scope>
    <source>
        <strain evidence="3 4">SZMC22713</strain>
    </source>
</reference>
<proteinExistence type="predicted"/>
<dbReference type="VEuPathDB" id="FungiDB:BD410DRAFT_628533"/>
<feature type="transmembrane region" description="Helical" evidence="1">
    <location>
        <begin position="152"/>
        <end position="173"/>
    </location>
</feature>
<evidence type="ECO:0000313" key="4">
    <source>
        <dbReference type="Proteomes" id="UP000294933"/>
    </source>
</evidence>
<keyword evidence="1" id="KW-0812">Transmembrane</keyword>
<gene>
    <name evidence="3" type="ORF">BD410DRAFT_628533</name>
</gene>
<dbReference type="EMBL" id="ML170164">
    <property type="protein sequence ID" value="TDL25177.1"/>
    <property type="molecule type" value="Genomic_DNA"/>
</dbReference>
<organism evidence="3 4">
    <name type="scientific">Rickenella mellea</name>
    <dbReference type="NCBI Taxonomy" id="50990"/>
    <lineage>
        <taxon>Eukaryota</taxon>
        <taxon>Fungi</taxon>
        <taxon>Dikarya</taxon>
        <taxon>Basidiomycota</taxon>
        <taxon>Agaricomycotina</taxon>
        <taxon>Agaricomycetes</taxon>
        <taxon>Hymenochaetales</taxon>
        <taxon>Rickenellaceae</taxon>
        <taxon>Rickenella</taxon>
    </lineage>
</organism>
<name>A0A4Y7QBW6_9AGAM</name>
<dbReference type="InterPro" id="IPR045340">
    <property type="entry name" value="DUF6533"/>
</dbReference>
<feature type="transmembrane region" description="Helical" evidence="1">
    <location>
        <begin position="105"/>
        <end position="124"/>
    </location>
</feature>
<feature type="transmembrane region" description="Helical" evidence="1">
    <location>
        <begin position="72"/>
        <end position="93"/>
    </location>
</feature>
<accession>A0A4Y7QBW6</accession>
<dbReference type="STRING" id="50990.A0A4Y7QBW6"/>
<keyword evidence="4" id="KW-1185">Reference proteome</keyword>
<protein>
    <recommendedName>
        <fullName evidence="2">DUF6533 domain-containing protein</fullName>
    </recommendedName>
</protein>
<keyword evidence="1" id="KW-1133">Transmembrane helix</keyword>
<dbReference type="Pfam" id="PF20151">
    <property type="entry name" value="DUF6533"/>
    <property type="match status" value="1"/>
</dbReference>
<evidence type="ECO:0000256" key="1">
    <source>
        <dbReference type="SAM" id="Phobius"/>
    </source>
</evidence>
<sequence>MVPNVCFTPQLTVLIWDYFITLPEEVAFIWPSSWNITKFLFLLNRYLVFVDPPTLVYVLMFGDDEKVCTRMFRSLAVISVTGFIVGQCILILRAYAVWGSQFTKLYAVIFSICLCIFAGIFWSLSKYLAGVYSTGGPTKGMKGCTFFFKNRLAWVDISLIAVIEFISTGLMIIKAIQHFRVSRNSLMTTIYHDGLLYFACILGHPRYHLCRTSKFIPLNFSHHNC</sequence>